<organism evidence="2">
    <name type="scientific">Chromera velia CCMP2878</name>
    <dbReference type="NCBI Taxonomy" id="1169474"/>
    <lineage>
        <taxon>Eukaryota</taxon>
        <taxon>Sar</taxon>
        <taxon>Alveolata</taxon>
        <taxon>Colpodellida</taxon>
        <taxon>Chromeraceae</taxon>
        <taxon>Chromera</taxon>
    </lineage>
</organism>
<dbReference type="EMBL" id="CDMZ01004366">
    <property type="protein sequence ID" value="CEM49533.1"/>
    <property type="molecule type" value="Genomic_DNA"/>
</dbReference>
<name>A0A0G4HYA4_9ALVE</name>
<dbReference type="VEuPathDB" id="CryptoDB:Cvel_33504"/>
<dbReference type="AlphaFoldDB" id="A0A0G4HYA4"/>
<gene>
    <name evidence="2" type="ORF">Cvel_33504</name>
</gene>
<feature type="compositionally biased region" description="Acidic residues" evidence="1">
    <location>
        <begin position="10"/>
        <end position="33"/>
    </location>
</feature>
<protein>
    <submittedName>
        <fullName evidence="2">Uncharacterized protein</fullName>
    </submittedName>
</protein>
<sequence>MQRNVGAFNLEDDEEGGEEEGAVGEGVGDNDEVEPVLDDLGLPEVDPARVNYPVFKREVWAAVDRAFRIEKNGCTFGWVRTAHPRVPMRDW</sequence>
<evidence type="ECO:0000256" key="1">
    <source>
        <dbReference type="SAM" id="MobiDB-lite"/>
    </source>
</evidence>
<proteinExistence type="predicted"/>
<feature type="region of interest" description="Disordered" evidence="1">
    <location>
        <begin position="1"/>
        <end position="33"/>
    </location>
</feature>
<accession>A0A0G4HYA4</accession>
<reference evidence="2" key="1">
    <citation type="submission" date="2014-11" db="EMBL/GenBank/DDBJ databases">
        <authorList>
            <person name="Otto D Thomas"/>
            <person name="Naeem Raeece"/>
        </authorList>
    </citation>
    <scope>NUCLEOTIDE SEQUENCE</scope>
</reference>
<evidence type="ECO:0000313" key="2">
    <source>
        <dbReference type="EMBL" id="CEM49533.1"/>
    </source>
</evidence>